<feature type="region of interest" description="Disordered" evidence="7">
    <location>
        <begin position="1"/>
        <end position="30"/>
    </location>
</feature>
<dbReference type="GO" id="GO:0006355">
    <property type="term" value="P:regulation of DNA-templated transcription"/>
    <property type="evidence" value="ECO:0007669"/>
    <property type="project" value="InterPro"/>
</dbReference>
<dbReference type="SUPFAM" id="SSF53335">
    <property type="entry name" value="S-adenosyl-L-methionine-dependent methyltransferases"/>
    <property type="match status" value="1"/>
</dbReference>
<dbReference type="InterPro" id="IPR018314">
    <property type="entry name" value="RsmB/NOL1/NOP2-like_CS"/>
</dbReference>
<gene>
    <name evidence="9" type="primary">rsmB</name>
    <name evidence="9" type="ORF">NCTC7915_00655</name>
</gene>
<proteinExistence type="inferred from homology"/>
<feature type="binding site" evidence="6">
    <location>
        <position position="335"/>
    </location>
    <ligand>
        <name>S-adenosyl-L-methionine</name>
        <dbReference type="ChEBI" id="CHEBI:59789"/>
    </ligand>
</feature>
<dbReference type="PRINTS" id="PR02008">
    <property type="entry name" value="RCMTFAMILY"/>
</dbReference>
<dbReference type="GO" id="GO:0003723">
    <property type="term" value="F:RNA binding"/>
    <property type="evidence" value="ECO:0007669"/>
    <property type="project" value="UniProtKB-UniRule"/>
</dbReference>
<comment type="caution">
    <text evidence="9">The sequence shown here is derived from an EMBL/GenBank/DDBJ whole genome shotgun (WGS) entry which is preliminary data.</text>
</comment>
<protein>
    <submittedName>
        <fullName evidence="9">Ribosomal RNA small subunit methyltransferase B</fullName>
        <ecNumber evidence="9">2.1.1.176</ecNumber>
    </submittedName>
</protein>
<dbReference type="EC" id="2.1.1.176" evidence="9"/>
<sequence>MRYGGRARVNDASRRSAQRPSQRSRHGDKARSVAFQAMRAIDEGAYANLDLPARLRRATLHRQDYAFVTELVYGTTRMRGFYDAVISVAGSRRVEEVDADVLAALRLGVHQILDMRVPVHAAVDETVALVRGEVGVGASKFANAMLRRVSERSREQWCERVVEGVADEAERLAVLYSHPAWVVRALRAALIAHGSVSGVDTGDEAGGREAIQQALVELLEADNAGAKVALVARPGLADVQELVEAGGKPLPLSAYSVVLDGGDPGRIAAVRSGRAAVQDPGSVLLPPALVGVPVDPVAGGGERWLDMCAGPGGKAGLLAALSIGYPGDVAVFANEVSEHRAELVEQAVSAAQDAGAEVFVGVGDGCSLGVEEPGGFDRVLVDAPCTGLGALRRRPEARWRRAPRDVAELAQLQGQLLDSAIAATRAGGVVAYVTCSPHPVETVDVVQGALGRNAHVSVLDAQQWVRGADGEQIQGLGAAPYVQLWPHVHGTDAMFLALLRVGDVAG</sequence>
<dbReference type="PANTHER" id="PTHR22807:SF53">
    <property type="entry name" value="RIBOSOMAL RNA SMALL SUBUNIT METHYLTRANSFERASE B-RELATED"/>
    <property type="match status" value="1"/>
</dbReference>
<evidence type="ECO:0000256" key="5">
    <source>
        <dbReference type="ARBA" id="ARBA00022884"/>
    </source>
</evidence>
<dbReference type="CDD" id="cd02440">
    <property type="entry name" value="AdoMet_MTases"/>
    <property type="match status" value="1"/>
</dbReference>
<evidence type="ECO:0000256" key="3">
    <source>
        <dbReference type="ARBA" id="ARBA00022679"/>
    </source>
</evidence>
<evidence type="ECO:0000313" key="10">
    <source>
        <dbReference type="Proteomes" id="UP000254118"/>
    </source>
</evidence>
<evidence type="ECO:0000313" key="9">
    <source>
        <dbReference type="EMBL" id="STD06641.1"/>
    </source>
</evidence>
<dbReference type="PROSITE" id="PS51686">
    <property type="entry name" value="SAM_MT_RSMB_NOP"/>
    <property type="match status" value="1"/>
</dbReference>
<keyword evidence="4 6" id="KW-0949">S-adenosyl-L-methionine</keyword>
<keyword evidence="5 6" id="KW-0694">RNA-binding</keyword>
<dbReference type="Pfam" id="PF01189">
    <property type="entry name" value="Methyltr_RsmB-F"/>
    <property type="match status" value="1"/>
</dbReference>
<dbReference type="Pfam" id="PF01029">
    <property type="entry name" value="NusB"/>
    <property type="match status" value="1"/>
</dbReference>
<feature type="active site" description="Nucleophile" evidence="6">
    <location>
        <position position="435"/>
    </location>
</feature>
<evidence type="ECO:0000256" key="6">
    <source>
        <dbReference type="PROSITE-ProRule" id="PRU01023"/>
    </source>
</evidence>
<dbReference type="GO" id="GO:0001510">
    <property type="term" value="P:RNA methylation"/>
    <property type="evidence" value="ECO:0007669"/>
    <property type="project" value="InterPro"/>
</dbReference>
<dbReference type="InterPro" id="IPR001678">
    <property type="entry name" value="MeTrfase_RsmB-F_NOP2_dom"/>
</dbReference>
<dbReference type="InterPro" id="IPR049560">
    <property type="entry name" value="MeTrfase_RsmB-F_NOP2_cat"/>
</dbReference>
<dbReference type="PROSITE" id="PS01153">
    <property type="entry name" value="NOL1_NOP2_SUN"/>
    <property type="match status" value="1"/>
</dbReference>
<name>A0AA46BMC9_9MICO</name>
<dbReference type="InterPro" id="IPR023267">
    <property type="entry name" value="RCMT"/>
</dbReference>
<feature type="domain" description="SAM-dependent MTase RsmB/NOP-type" evidence="8">
    <location>
        <begin position="202"/>
        <end position="502"/>
    </location>
</feature>
<feature type="binding site" evidence="6">
    <location>
        <position position="364"/>
    </location>
    <ligand>
        <name>S-adenosyl-L-methionine</name>
        <dbReference type="ChEBI" id="CHEBI:59789"/>
    </ligand>
</feature>
<keyword evidence="2 6" id="KW-0489">Methyltransferase</keyword>
<dbReference type="GO" id="GO:0008173">
    <property type="term" value="F:RNA methyltransferase activity"/>
    <property type="evidence" value="ECO:0007669"/>
    <property type="project" value="InterPro"/>
</dbReference>
<dbReference type="Gene3D" id="1.10.940.10">
    <property type="entry name" value="NusB-like"/>
    <property type="match status" value="1"/>
</dbReference>
<dbReference type="InterPro" id="IPR029063">
    <property type="entry name" value="SAM-dependent_MTases_sf"/>
</dbReference>
<evidence type="ECO:0000259" key="8">
    <source>
        <dbReference type="PROSITE" id="PS51686"/>
    </source>
</evidence>
<evidence type="ECO:0000256" key="7">
    <source>
        <dbReference type="SAM" id="MobiDB-lite"/>
    </source>
</evidence>
<dbReference type="Gene3D" id="3.40.50.150">
    <property type="entry name" value="Vaccinia Virus protein VP39"/>
    <property type="match status" value="1"/>
</dbReference>
<organism evidence="9 10">
    <name type="scientific">Dermatophilus congolensis</name>
    <dbReference type="NCBI Taxonomy" id="1863"/>
    <lineage>
        <taxon>Bacteria</taxon>
        <taxon>Bacillati</taxon>
        <taxon>Actinomycetota</taxon>
        <taxon>Actinomycetes</taxon>
        <taxon>Micrococcales</taxon>
        <taxon>Dermatophilaceae</taxon>
        <taxon>Dermatophilus</taxon>
    </lineage>
</organism>
<dbReference type="SUPFAM" id="SSF48013">
    <property type="entry name" value="NusB-like"/>
    <property type="match status" value="1"/>
</dbReference>
<dbReference type="InterPro" id="IPR035926">
    <property type="entry name" value="NusB-like_sf"/>
</dbReference>
<evidence type="ECO:0000256" key="1">
    <source>
        <dbReference type="ARBA" id="ARBA00007494"/>
    </source>
</evidence>
<evidence type="ECO:0000256" key="2">
    <source>
        <dbReference type="ARBA" id="ARBA00022603"/>
    </source>
</evidence>
<reference evidence="9 10" key="1">
    <citation type="submission" date="2018-06" db="EMBL/GenBank/DDBJ databases">
        <authorList>
            <consortium name="Pathogen Informatics"/>
            <person name="Doyle S."/>
        </authorList>
    </citation>
    <scope>NUCLEOTIDE SEQUENCE [LARGE SCALE GENOMIC DNA]</scope>
    <source>
        <strain evidence="9 10">NCTC7915</strain>
    </source>
</reference>
<evidence type="ECO:0000256" key="4">
    <source>
        <dbReference type="ARBA" id="ARBA00022691"/>
    </source>
</evidence>
<accession>A0AA46BMC9</accession>
<dbReference type="EMBL" id="UFYA01000001">
    <property type="protein sequence ID" value="STD06641.1"/>
    <property type="molecule type" value="Genomic_DNA"/>
</dbReference>
<feature type="binding site" evidence="6">
    <location>
        <begin position="308"/>
        <end position="314"/>
    </location>
    <ligand>
        <name>S-adenosyl-L-methionine</name>
        <dbReference type="ChEBI" id="CHEBI:59789"/>
    </ligand>
</feature>
<keyword evidence="3 6" id="KW-0808">Transferase</keyword>
<dbReference type="AlphaFoldDB" id="A0AA46BMC9"/>
<feature type="binding site" evidence="6">
    <location>
        <position position="382"/>
    </location>
    <ligand>
        <name>S-adenosyl-L-methionine</name>
        <dbReference type="ChEBI" id="CHEBI:59789"/>
    </ligand>
</feature>
<dbReference type="PANTHER" id="PTHR22807">
    <property type="entry name" value="NOP2 YEAST -RELATED NOL1/NOP2/FMU SUN DOMAIN-CONTAINING"/>
    <property type="match status" value="1"/>
</dbReference>
<dbReference type="InterPro" id="IPR006027">
    <property type="entry name" value="NusB_RsmB_TIM44"/>
</dbReference>
<comment type="similarity">
    <text evidence="1 6">Belongs to the class I-like SAM-binding methyltransferase superfamily. RsmB/NOP family.</text>
</comment>
<dbReference type="Proteomes" id="UP000254118">
    <property type="component" value="Unassembled WGS sequence"/>
</dbReference>